<dbReference type="AlphaFoldDB" id="A0A1N6HJC7"/>
<dbReference type="RefSeq" id="WP_254368863.1">
    <property type="nucleotide sequence ID" value="NZ_FSRM01000001.1"/>
</dbReference>
<name>A0A1N6HJC7_9BURK</name>
<evidence type="ECO:0000313" key="2">
    <source>
        <dbReference type="EMBL" id="SIO19836.1"/>
    </source>
</evidence>
<organism evidence="2 3">
    <name type="scientific">Paraburkholderia phenazinium</name>
    <dbReference type="NCBI Taxonomy" id="60549"/>
    <lineage>
        <taxon>Bacteria</taxon>
        <taxon>Pseudomonadati</taxon>
        <taxon>Pseudomonadota</taxon>
        <taxon>Betaproteobacteria</taxon>
        <taxon>Burkholderiales</taxon>
        <taxon>Burkholderiaceae</taxon>
        <taxon>Paraburkholderia</taxon>
    </lineage>
</organism>
<evidence type="ECO:0000313" key="3">
    <source>
        <dbReference type="Proteomes" id="UP000184693"/>
    </source>
</evidence>
<protein>
    <submittedName>
        <fullName evidence="2">Uncharacterized protein</fullName>
    </submittedName>
</protein>
<evidence type="ECO:0000256" key="1">
    <source>
        <dbReference type="SAM" id="MobiDB-lite"/>
    </source>
</evidence>
<feature type="compositionally biased region" description="Polar residues" evidence="1">
    <location>
        <begin position="1"/>
        <end position="17"/>
    </location>
</feature>
<accession>A0A1N6HJC7</accession>
<proteinExistence type="predicted"/>
<dbReference type="Proteomes" id="UP000184693">
    <property type="component" value="Unassembled WGS sequence"/>
</dbReference>
<dbReference type="EMBL" id="FSRM01000001">
    <property type="protein sequence ID" value="SIO19836.1"/>
    <property type="molecule type" value="Genomic_DNA"/>
</dbReference>
<gene>
    <name evidence="2" type="ORF">SAMN05444168_3341</name>
</gene>
<feature type="region of interest" description="Disordered" evidence="1">
    <location>
        <begin position="1"/>
        <end position="21"/>
    </location>
</feature>
<reference evidence="2 3" key="1">
    <citation type="submission" date="2016-11" db="EMBL/GenBank/DDBJ databases">
        <authorList>
            <person name="Jaros S."/>
            <person name="Januszkiewicz K."/>
            <person name="Wedrychowicz H."/>
        </authorList>
    </citation>
    <scope>NUCLEOTIDE SEQUENCE [LARGE SCALE GENOMIC DNA]</scope>
    <source>
        <strain evidence="2 3">GAS86</strain>
    </source>
</reference>
<sequence>MQLVSKSINHEAQPSNHEQPDTSALFRQFSNVPNGISITESGRVVYNVEPLHAEILIAHRLAFQSRDPHCGGLRLYDDTFWSEVRAVLSCRPEDIDLRASVAR</sequence>